<dbReference type="InterPro" id="IPR008271">
    <property type="entry name" value="Ser/Thr_kinase_AS"/>
</dbReference>
<dbReference type="FunFam" id="3.30.200.20:FF:000042">
    <property type="entry name" value="Aurora kinase A"/>
    <property type="match status" value="1"/>
</dbReference>
<keyword evidence="1" id="KW-0723">Serine/threonine-protein kinase</keyword>
<dbReference type="InterPro" id="IPR000961">
    <property type="entry name" value="AGC-kinase_C"/>
</dbReference>
<dbReference type="PROSITE" id="PS50011">
    <property type="entry name" value="PROTEIN_KINASE_DOM"/>
    <property type="match status" value="1"/>
</dbReference>
<feature type="domain" description="Protein kinase" evidence="6">
    <location>
        <begin position="20"/>
        <end position="290"/>
    </location>
</feature>
<keyword evidence="5" id="KW-0067">ATP-binding</keyword>
<sequence length="290" mass="33710">MASSNNASKKKDKRTTLLDFDLSTTLGTGTFGRVLLCRDRRSGEYHALKIMNIREVIRLKQVEHVQNEKNILSKIEHPFIVNLLWTYHDNTFLYMLLEYACGGELFTYLRTAGRFNNGTGLFFGAEIVSALDYLHQNSIVYRDLKPENILLDREGHVKLTDFGFAKEVHDKYPPFFDDNPFGIYEKILSGKVEWPKHMETTAAKDLIKKLLVHDRTRRLGSMKNGTEDVKSHKWFKVIDWNLVYQRKLKAPIIPKLSHPGDTRNFDDYPEENWRSAPPLSGKLLEPFKDF</sequence>
<dbReference type="AlphaFoldDB" id="A0A3M6URU8"/>
<keyword evidence="4" id="KW-0418">Kinase</keyword>
<reference evidence="8 9" key="1">
    <citation type="journal article" date="2018" name="Sci. Rep.">
        <title>Comparative analysis of the Pocillopora damicornis genome highlights role of immune system in coral evolution.</title>
        <authorList>
            <person name="Cunning R."/>
            <person name="Bay R.A."/>
            <person name="Gillette P."/>
            <person name="Baker A.C."/>
            <person name="Traylor-Knowles N."/>
        </authorList>
    </citation>
    <scope>NUCLEOTIDE SEQUENCE [LARGE SCALE GENOMIC DNA]</scope>
    <source>
        <strain evidence="8">RSMAS</strain>
        <tissue evidence="8">Whole animal</tissue>
    </source>
</reference>
<dbReference type="InterPro" id="IPR000719">
    <property type="entry name" value="Prot_kinase_dom"/>
</dbReference>
<evidence type="ECO:0000256" key="1">
    <source>
        <dbReference type="ARBA" id="ARBA00022527"/>
    </source>
</evidence>
<protein>
    <recommendedName>
        <fullName evidence="10">Protein kinase domain-containing protein</fullName>
    </recommendedName>
</protein>
<evidence type="ECO:0000256" key="5">
    <source>
        <dbReference type="ARBA" id="ARBA00022840"/>
    </source>
</evidence>
<dbReference type="GO" id="GO:0005524">
    <property type="term" value="F:ATP binding"/>
    <property type="evidence" value="ECO:0007669"/>
    <property type="project" value="UniProtKB-KW"/>
</dbReference>
<gene>
    <name evidence="8" type="ORF">pdam_00020402</name>
</gene>
<dbReference type="SMART" id="SM00220">
    <property type="entry name" value="S_TKc"/>
    <property type="match status" value="1"/>
</dbReference>
<dbReference type="Pfam" id="PF00069">
    <property type="entry name" value="Pkinase"/>
    <property type="match status" value="1"/>
</dbReference>
<name>A0A3M6URU8_POCDA</name>
<dbReference type="PANTHER" id="PTHR24353:SF37">
    <property type="entry name" value="CAMP-DEPENDENT PROTEIN KINASE CATALYTIC SUBUNIT PRKX"/>
    <property type="match status" value="1"/>
</dbReference>
<dbReference type="PROSITE" id="PS00108">
    <property type="entry name" value="PROTEIN_KINASE_ST"/>
    <property type="match status" value="1"/>
</dbReference>
<dbReference type="EMBL" id="RCHS01000932">
    <property type="protein sequence ID" value="RMX56068.1"/>
    <property type="molecule type" value="Genomic_DNA"/>
</dbReference>
<evidence type="ECO:0000256" key="4">
    <source>
        <dbReference type="ARBA" id="ARBA00022777"/>
    </source>
</evidence>
<comment type="caution">
    <text evidence="8">The sequence shown here is derived from an EMBL/GenBank/DDBJ whole genome shotgun (WGS) entry which is preliminary data.</text>
</comment>
<proteinExistence type="predicted"/>
<dbReference type="Proteomes" id="UP000275408">
    <property type="component" value="Unassembled WGS sequence"/>
</dbReference>
<evidence type="ECO:0000256" key="2">
    <source>
        <dbReference type="ARBA" id="ARBA00022679"/>
    </source>
</evidence>
<organism evidence="8 9">
    <name type="scientific">Pocillopora damicornis</name>
    <name type="common">Cauliflower coral</name>
    <name type="synonym">Millepora damicornis</name>
    <dbReference type="NCBI Taxonomy" id="46731"/>
    <lineage>
        <taxon>Eukaryota</taxon>
        <taxon>Metazoa</taxon>
        <taxon>Cnidaria</taxon>
        <taxon>Anthozoa</taxon>
        <taxon>Hexacorallia</taxon>
        <taxon>Scleractinia</taxon>
        <taxon>Astrocoeniina</taxon>
        <taxon>Pocilloporidae</taxon>
        <taxon>Pocillopora</taxon>
    </lineage>
</organism>
<accession>A0A3M6URU8</accession>
<feature type="domain" description="AGC-kinase C-terminal" evidence="7">
    <location>
        <begin position="236"/>
        <end position="290"/>
    </location>
</feature>
<evidence type="ECO:0000256" key="3">
    <source>
        <dbReference type="ARBA" id="ARBA00022741"/>
    </source>
</evidence>
<dbReference type="Gene3D" id="1.10.510.10">
    <property type="entry name" value="Transferase(Phosphotransferase) domain 1"/>
    <property type="match status" value="2"/>
</dbReference>
<dbReference type="OrthoDB" id="63267at2759"/>
<keyword evidence="3" id="KW-0547">Nucleotide-binding</keyword>
<dbReference type="InterPro" id="IPR011009">
    <property type="entry name" value="Kinase-like_dom_sf"/>
</dbReference>
<evidence type="ECO:0000259" key="7">
    <source>
        <dbReference type="PROSITE" id="PS51285"/>
    </source>
</evidence>
<evidence type="ECO:0008006" key="10">
    <source>
        <dbReference type="Google" id="ProtNLM"/>
    </source>
</evidence>
<evidence type="ECO:0000259" key="6">
    <source>
        <dbReference type="PROSITE" id="PS50011"/>
    </source>
</evidence>
<dbReference type="GO" id="GO:0005829">
    <property type="term" value="C:cytosol"/>
    <property type="evidence" value="ECO:0007669"/>
    <property type="project" value="TreeGrafter"/>
</dbReference>
<dbReference type="PANTHER" id="PTHR24353">
    <property type="entry name" value="CYCLIC NUCLEOTIDE-DEPENDENT PROTEIN KINASE"/>
    <property type="match status" value="1"/>
</dbReference>
<dbReference type="Gene3D" id="3.30.200.20">
    <property type="entry name" value="Phosphorylase Kinase, domain 1"/>
    <property type="match status" value="1"/>
</dbReference>
<evidence type="ECO:0000313" key="8">
    <source>
        <dbReference type="EMBL" id="RMX56068.1"/>
    </source>
</evidence>
<dbReference type="STRING" id="46731.A0A3M6URU8"/>
<dbReference type="PROSITE" id="PS51285">
    <property type="entry name" value="AGC_KINASE_CTER"/>
    <property type="match status" value="1"/>
</dbReference>
<keyword evidence="9" id="KW-1185">Reference proteome</keyword>
<keyword evidence="2" id="KW-0808">Transferase</keyword>
<dbReference type="GO" id="GO:0005952">
    <property type="term" value="C:cAMP-dependent protein kinase complex"/>
    <property type="evidence" value="ECO:0007669"/>
    <property type="project" value="TreeGrafter"/>
</dbReference>
<evidence type="ECO:0000313" key="9">
    <source>
        <dbReference type="Proteomes" id="UP000275408"/>
    </source>
</evidence>
<dbReference type="SMART" id="SM00133">
    <property type="entry name" value="S_TK_X"/>
    <property type="match status" value="1"/>
</dbReference>
<dbReference type="SUPFAM" id="SSF56112">
    <property type="entry name" value="Protein kinase-like (PK-like)"/>
    <property type="match status" value="1"/>
</dbReference>
<dbReference type="GO" id="GO:0004691">
    <property type="term" value="F:cAMP-dependent protein kinase activity"/>
    <property type="evidence" value="ECO:0007669"/>
    <property type="project" value="TreeGrafter"/>
</dbReference>